<protein>
    <recommendedName>
        <fullName evidence="1">Aminoglycoside phosphotransferase domain-containing protein</fullName>
    </recommendedName>
</protein>
<dbReference type="Gene3D" id="3.30.200.20">
    <property type="entry name" value="Phosphorylase Kinase, domain 1"/>
    <property type="match status" value="1"/>
</dbReference>
<sequence length="351" mass="41500">MKQYRWPHSINEAADHRYRLQILQRWIIQFLQRYDLEARSLQLIAGEASNRRYYRIRSTNGKAFIIMDADPWLEDNLAFVTVAGILASAMIRVPTIYEWDEPNGFLLLEDMGNQTLLQLNLRTHSEAVRHYYHKAIDTLTDIQLNACTDQIANFSSDIMRNELNLFSDWYLDRHLKIKLTDSQQHEIAICFDLITEKNQSIDRVFVHRDFRPGNLIISKNFRKIAVLDFQDAIKGPITYDLVSLLWDSFHCWNEQFIQKIIRYYWVTANGKGLPVPSTLPALYSSLYWTRLQRHVRVIGIFARLGIRDGKYRYFQEIERFNKYILSNTVLDDGVRPLIYLLKRINQSLTTN</sequence>
<dbReference type="AlphaFoldDB" id="A0A1H1ZGH2"/>
<dbReference type="SUPFAM" id="SSF56112">
    <property type="entry name" value="Protein kinase-like (PK-like)"/>
    <property type="match status" value="1"/>
</dbReference>
<keyword evidence="3" id="KW-1185">Reference proteome</keyword>
<evidence type="ECO:0000313" key="3">
    <source>
        <dbReference type="Proteomes" id="UP000199524"/>
    </source>
</evidence>
<proteinExistence type="predicted"/>
<dbReference type="InterPro" id="IPR002575">
    <property type="entry name" value="Aminoglycoside_PTrfase"/>
</dbReference>
<accession>A0A1H1ZGH2</accession>
<reference evidence="3" key="1">
    <citation type="submission" date="2016-10" db="EMBL/GenBank/DDBJ databases">
        <authorList>
            <person name="Varghese N."/>
            <person name="Submissions S."/>
        </authorList>
    </citation>
    <scope>NUCLEOTIDE SEQUENCE [LARGE SCALE GENOMIC DNA]</scope>
    <source>
        <strain evidence="3">ATCC 23835</strain>
    </source>
</reference>
<feature type="domain" description="Aminoglycoside phosphotransferase" evidence="1">
    <location>
        <begin position="41"/>
        <end position="264"/>
    </location>
</feature>
<evidence type="ECO:0000259" key="1">
    <source>
        <dbReference type="Pfam" id="PF01636"/>
    </source>
</evidence>
<gene>
    <name evidence="2" type="ORF">SAMN05216598_5060</name>
</gene>
<name>A0A1H1ZGH2_9PSED</name>
<evidence type="ECO:0000313" key="2">
    <source>
        <dbReference type="EMBL" id="SDT32729.1"/>
    </source>
</evidence>
<dbReference type="EMBL" id="LT629777">
    <property type="protein sequence ID" value="SDT32729.1"/>
    <property type="molecule type" value="Genomic_DNA"/>
</dbReference>
<organism evidence="2 3">
    <name type="scientific">Pseudomonas asplenii</name>
    <dbReference type="NCBI Taxonomy" id="53407"/>
    <lineage>
        <taxon>Bacteria</taxon>
        <taxon>Pseudomonadati</taxon>
        <taxon>Pseudomonadota</taxon>
        <taxon>Gammaproteobacteria</taxon>
        <taxon>Pseudomonadales</taxon>
        <taxon>Pseudomonadaceae</taxon>
        <taxon>Pseudomonas</taxon>
    </lineage>
</organism>
<dbReference type="Pfam" id="PF01636">
    <property type="entry name" value="APH"/>
    <property type="match status" value="1"/>
</dbReference>
<dbReference type="InterPro" id="IPR011009">
    <property type="entry name" value="Kinase-like_dom_sf"/>
</dbReference>
<dbReference type="Gene3D" id="3.90.1200.10">
    <property type="match status" value="1"/>
</dbReference>
<dbReference type="Proteomes" id="UP000199524">
    <property type="component" value="Chromosome I"/>
</dbReference>